<sequence>MARKRFDHVFAHWTAMRKNQTRSRERSRKASVDDAFRVVHTWKWFVNKRQPMNRYVTQKVFLIVDGSGQLVKL</sequence>
<protein>
    <submittedName>
        <fullName evidence="2">HTH_48 domain-containing protein</fullName>
    </submittedName>
</protein>
<reference evidence="1" key="1">
    <citation type="journal article" date="2013" name="Genetics">
        <title>The draft genome and transcriptome of Panagrellus redivivus are shaped by the harsh demands of a free-living lifestyle.</title>
        <authorList>
            <person name="Srinivasan J."/>
            <person name="Dillman A.R."/>
            <person name="Macchietto M.G."/>
            <person name="Heikkinen L."/>
            <person name="Lakso M."/>
            <person name="Fracchia K.M."/>
            <person name="Antoshechkin I."/>
            <person name="Mortazavi A."/>
            <person name="Wong G."/>
            <person name="Sternberg P.W."/>
        </authorList>
    </citation>
    <scope>NUCLEOTIDE SEQUENCE [LARGE SCALE GENOMIC DNA]</scope>
    <source>
        <strain evidence="1">MT8872</strain>
    </source>
</reference>
<dbReference type="Proteomes" id="UP000492821">
    <property type="component" value="Unassembled WGS sequence"/>
</dbReference>
<proteinExistence type="predicted"/>
<name>A0A7E4V8K1_PANRE</name>
<reference evidence="2" key="2">
    <citation type="submission" date="2020-10" db="UniProtKB">
        <authorList>
            <consortium name="WormBaseParasite"/>
        </authorList>
    </citation>
    <scope>IDENTIFICATION</scope>
</reference>
<accession>A0A7E4V8K1</accession>
<keyword evidence="1" id="KW-1185">Reference proteome</keyword>
<organism evidence="1 2">
    <name type="scientific">Panagrellus redivivus</name>
    <name type="common">Microworm</name>
    <dbReference type="NCBI Taxonomy" id="6233"/>
    <lineage>
        <taxon>Eukaryota</taxon>
        <taxon>Metazoa</taxon>
        <taxon>Ecdysozoa</taxon>
        <taxon>Nematoda</taxon>
        <taxon>Chromadorea</taxon>
        <taxon>Rhabditida</taxon>
        <taxon>Tylenchina</taxon>
        <taxon>Panagrolaimomorpha</taxon>
        <taxon>Panagrolaimoidea</taxon>
        <taxon>Panagrolaimidae</taxon>
        <taxon>Panagrellus</taxon>
    </lineage>
</organism>
<evidence type="ECO:0000313" key="2">
    <source>
        <dbReference type="WBParaSite" id="Pan_g17315.t1"/>
    </source>
</evidence>
<dbReference type="WBParaSite" id="Pan_g17315.t1">
    <property type="protein sequence ID" value="Pan_g17315.t1"/>
    <property type="gene ID" value="Pan_g17315"/>
</dbReference>
<dbReference type="AlphaFoldDB" id="A0A7E4V8K1"/>
<evidence type="ECO:0000313" key="1">
    <source>
        <dbReference type="Proteomes" id="UP000492821"/>
    </source>
</evidence>